<evidence type="ECO:0000256" key="2">
    <source>
        <dbReference type="SAM" id="MobiDB-lite"/>
    </source>
</evidence>
<dbReference type="PANTHER" id="PTHR43300:SF11">
    <property type="entry name" value="ACETYLTRANSFERASE RV3034C-RELATED"/>
    <property type="match status" value="1"/>
</dbReference>
<dbReference type="SUPFAM" id="SSF51161">
    <property type="entry name" value="Trimeric LpxA-like enzymes"/>
    <property type="match status" value="1"/>
</dbReference>
<dbReference type="InterPro" id="IPR001451">
    <property type="entry name" value="Hexapep"/>
</dbReference>
<organism evidence="3 4">
    <name type="scientific">Thiothrix eikelboomii</name>
    <dbReference type="NCBI Taxonomy" id="92487"/>
    <lineage>
        <taxon>Bacteria</taxon>
        <taxon>Pseudomonadati</taxon>
        <taxon>Pseudomonadota</taxon>
        <taxon>Gammaproteobacteria</taxon>
        <taxon>Thiotrichales</taxon>
        <taxon>Thiotrichaceae</taxon>
        <taxon>Thiothrix</taxon>
    </lineage>
</organism>
<dbReference type="PANTHER" id="PTHR43300">
    <property type="entry name" value="ACETYLTRANSFERASE"/>
    <property type="match status" value="1"/>
</dbReference>
<dbReference type="EMBL" id="FUYB01000022">
    <property type="protein sequence ID" value="SKA92625.1"/>
    <property type="molecule type" value="Genomic_DNA"/>
</dbReference>
<feature type="compositionally biased region" description="Polar residues" evidence="2">
    <location>
        <begin position="154"/>
        <end position="176"/>
    </location>
</feature>
<evidence type="ECO:0000256" key="1">
    <source>
        <dbReference type="ARBA" id="ARBA00007274"/>
    </source>
</evidence>
<dbReference type="Gene3D" id="2.160.10.10">
    <property type="entry name" value="Hexapeptide repeat proteins"/>
    <property type="match status" value="1"/>
</dbReference>
<evidence type="ECO:0000313" key="3">
    <source>
        <dbReference type="EMBL" id="SKA92625.1"/>
    </source>
</evidence>
<accession>A0A1T4XU63</accession>
<dbReference type="Pfam" id="PF14602">
    <property type="entry name" value="Hexapep_2"/>
    <property type="match status" value="1"/>
</dbReference>
<dbReference type="InterPro" id="IPR011004">
    <property type="entry name" value="Trimer_LpxA-like_sf"/>
</dbReference>
<dbReference type="RefSeq" id="WP_078923844.1">
    <property type="nucleotide sequence ID" value="NZ_FUYB01000022.1"/>
</dbReference>
<dbReference type="Proteomes" id="UP000190460">
    <property type="component" value="Unassembled WGS sequence"/>
</dbReference>
<comment type="similarity">
    <text evidence="1">Belongs to the transferase hexapeptide repeat family.</text>
</comment>
<gene>
    <name evidence="3" type="ORF">SAMN02745130_03405</name>
</gene>
<keyword evidence="4" id="KW-1185">Reference proteome</keyword>
<dbReference type="OrthoDB" id="9794407at2"/>
<evidence type="ECO:0000313" key="4">
    <source>
        <dbReference type="Proteomes" id="UP000190460"/>
    </source>
</evidence>
<name>A0A1T4XU63_9GAMM</name>
<sequence>MKPRFVSQKVFMWILHFRHSLLYAYNWYLRSFYGMKLDPSVRISLKARMDKTNPSGLEIGAETMVTFDSIILSHDYATERHAGAYQQMTKIGKRCFIGCGSIIMPGITIGDECIIAAGSVVTKNIPAGSIVAGNPASVIRSGIHTKPYGRLINNPVSTPEPTNSTLPNTALNETLS</sequence>
<reference evidence="4" key="1">
    <citation type="submission" date="2017-02" db="EMBL/GenBank/DDBJ databases">
        <authorList>
            <person name="Varghese N."/>
            <person name="Submissions S."/>
        </authorList>
    </citation>
    <scope>NUCLEOTIDE SEQUENCE [LARGE SCALE GENOMIC DNA]</scope>
    <source>
        <strain evidence="4">ATCC 49788</strain>
    </source>
</reference>
<dbReference type="GO" id="GO:0016740">
    <property type="term" value="F:transferase activity"/>
    <property type="evidence" value="ECO:0007669"/>
    <property type="project" value="UniProtKB-KW"/>
</dbReference>
<dbReference type="STRING" id="92487.SAMN02745130_03405"/>
<dbReference type="AlphaFoldDB" id="A0A1T4XU63"/>
<dbReference type="InterPro" id="IPR050179">
    <property type="entry name" value="Trans_hexapeptide_repeat"/>
</dbReference>
<keyword evidence="3" id="KW-0808">Transferase</keyword>
<dbReference type="CDD" id="cd04647">
    <property type="entry name" value="LbH_MAT_like"/>
    <property type="match status" value="1"/>
</dbReference>
<feature type="region of interest" description="Disordered" evidence="2">
    <location>
        <begin position="153"/>
        <end position="176"/>
    </location>
</feature>
<proteinExistence type="inferred from homology"/>
<protein>
    <submittedName>
        <fullName evidence="3">Hexapeptide repeat of succinyl-transferase</fullName>
    </submittedName>
</protein>